<keyword evidence="3" id="KW-0064">Aspartyl protease</keyword>
<dbReference type="Proteomes" id="UP001596337">
    <property type="component" value="Unassembled WGS sequence"/>
</dbReference>
<accession>A0ABW2C2A3</accession>
<dbReference type="Pfam" id="PF01750">
    <property type="entry name" value="HycI"/>
    <property type="match status" value="1"/>
</dbReference>
<keyword evidence="4" id="KW-0378">Hydrolase</keyword>
<dbReference type="GO" id="GO:0006508">
    <property type="term" value="P:proteolysis"/>
    <property type="evidence" value="ECO:0007669"/>
    <property type="project" value="UniProtKB-KW"/>
</dbReference>
<dbReference type="EMBL" id="JBHSXX010000001">
    <property type="protein sequence ID" value="MFC6868515.1"/>
    <property type="molecule type" value="Genomic_DNA"/>
</dbReference>
<dbReference type="PANTHER" id="PTHR30302">
    <property type="entry name" value="HYDROGENASE 1 MATURATION PROTEASE"/>
    <property type="match status" value="1"/>
</dbReference>
<evidence type="ECO:0000313" key="6">
    <source>
        <dbReference type="Proteomes" id="UP001596337"/>
    </source>
</evidence>
<dbReference type="InterPro" id="IPR023430">
    <property type="entry name" value="Pept_HybD-like_dom_sf"/>
</dbReference>
<dbReference type="PRINTS" id="PR00446">
    <property type="entry name" value="HYDRGNUPTAKE"/>
</dbReference>
<dbReference type="NCBIfam" id="TIGR00072">
    <property type="entry name" value="hydrog_prot"/>
    <property type="match status" value="1"/>
</dbReference>
<evidence type="ECO:0000256" key="4">
    <source>
        <dbReference type="ARBA" id="ARBA00022801"/>
    </source>
</evidence>
<comment type="similarity">
    <text evidence="1">Belongs to the peptidase A31 family.</text>
</comment>
<evidence type="ECO:0000256" key="1">
    <source>
        <dbReference type="ARBA" id="ARBA00006814"/>
    </source>
</evidence>
<keyword evidence="6" id="KW-1185">Reference proteome</keyword>
<protein>
    <submittedName>
        <fullName evidence="5">Hydrogenase maturation protease</fullName>
    </submittedName>
</protein>
<dbReference type="Gene3D" id="3.40.50.1450">
    <property type="entry name" value="HybD-like"/>
    <property type="match status" value="1"/>
</dbReference>
<dbReference type="PANTHER" id="PTHR30302:SF1">
    <property type="entry name" value="HYDROGENASE 2 MATURATION PROTEASE"/>
    <property type="match status" value="1"/>
</dbReference>
<proteinExistence type="inferred from homology"/>
<evidence type="ECO:0000313" key="5">
    <source>
        <dbReference type="EMBL" id="MFC6868515.1"/>
    </source>
</evidence>
<reference evidence="6" key="1">
    <citation type="journal article" date="2019" name="Int. J. Syst. Evol. Microbiol.">
        <title>The Global Catalogue of Microorganisms (GCM) 10K type strain sequencing project: providing services to taxonomists for standard genome sequencing and annotation.</title>
        <authorList>
            <consortium name="The Broad Institute Genomics Platform"/>
            <consortium name="The Broad Institute Genome Sequencing Center for Infectious Disease"/>
            <person name="Wu L."/>
            <person name="Ma J."/>
        </authorList>
    </citation>
    <scope>NUCLEOTIDE SEQUENCE [LARGE SCALE GENOMIC DNA]</scope>
    <source>
        <strain evidence="6">KCTC 32255</strain>
    </source>
</reference>
<dbReference type="GO" id="GO:0008233">
    <property type="term" value="F:peptidase activity"/>
    <property type="evidence" value="ECO:0007669"/>
    <property type="project" value="UniProtKB-KW"/>
</dbReference>
<dbReference type="RefSeq" id="WP_345392659.1">
    <property type="nucleotide sequence ID" value="NZ_BAABLA010000011.1"/>
</dbReference>
<gene>
    <name evidence="5" type="ORF">ACFQGD_15340</name>
</gene>
<evidence type="ECO:0000256" key="2">
    <source>
        <dbReference type="ARBA" id="ARBA00022670"/>
    </source>
</evidence>
<sequence>MTVLVAGVGNVLRGDDGFGVVVAERLQTAAVPDGVRVVETGIGGLHLVQELMAGADALIVIDSIDLGRAPGTVLVVRPEITDVVSLPLLERNDTLADVHYATPERAFMLANALGVLPEQTWVVGCQPVDADSVARELHPDVAAAIDVAIAEVRTLVRWLGVDWP</sequence>
<dbReference type="SUPFAM" id="SSF53163">
    <property type="entry name" value="HybD-like"/>
    <property type="match status" value="1"/>
</dbReference>
<comment type="caution">
    <text evidence="5">The sequence shown here is derived from an EMBL/GenBank/DDBJ whole genome shotgun (WGS) entry which is preliminary data.</text>
</comment>
<dbReference type="InterPro" id="IPR000671">
    <property type="entry name" value="Peptidase_A31"/>
</dbReference>
<keyword evidence="2 5" id="KW-0645">Protease</keyword>
<evidence type="ECO:0000256" key="3">
    <source>
        <dbReference type="ARBA" id="ARBA00022750"/>
    </source>
</evidence>
<organism evidence="5 6">
    <name type="scientific">Haloechinothrix salitolerans</name>
    <dbReference type="NCBI Taxonomy" id="926830"/>
    <lineage>
        <taxon>Bacteria</taxon>
        <taxon>Bacillati</taxon>
        <taxon>Actinomycetota</taxon>
        <taxon>Actinomycetes</taxon>
        <taxon>Pseudonocardiales</taxon>
        <taxon>Pseudonocardiaceae</taxon>
        <taxon>Haloechinothrix</taxon>
    </lineage>
</organism>
<name>A0ABW2C2A3_9PSEU</name>